<dbReference type="InterPro" id="IPR011083">
    <property type="entry name" value="Phage_tail_collar_dom"/>
</dbReference>
<dbReference type="EMBL" id="CP114029">
    <property type="protein sequence ID" value="WAP69032.1"/>
    <property type="molecule type" value="Genomic_DNA"/>
</dbReference>
<protein>
    <submittedName>
        <fullName evidence="3">Phage tail protein</fullName>
    </submittedName>
</protein>
<evidence type="ECO:0000313" key="3">
    <source>
        <dbReference type="EMBL" id="WAP69032.1"/>
    </source>
</evidence>
<evidence type="ECO:0000256" key="1">
    <source>
        <dbReference type="SAM" id="MobiDB-lite"/>
    </source>
</evidence>
<dbReference type="RefSeq" id="WP_268881470.1">
    <property type="nucleotide sequence ID" value="NZ_CP114029.1"/>
</dbReference>
<accession>A0ABY7C048</accession>
<name>A0ABY7C048_9HYPH</name>
<proteinExistence type="predicted"/>
<keyword evidence="4" id="KW-1185">Reference proteome</keyword>
<dbReference type="InterPro" id="IPR037053">
    <property type="entry name" value="Phage_tail_collar_dom_sf"/>
</dbReference>
<dbReference type="Proteomes" id="UP001164020">
    <property type="component" value="Chromosome"/>
</dbReference>
<evidence type="ECO:0000259" key="2">
    <source>
        <dbReference type="Pfam" id="PF07484"/>
    </source>
</evidence>
<gene>
    <name evidence="3" type="ORF">OH818_01460</name>
</gene>
<reference evidence="3" key="1">
    <citation type="submission" date="2022-12" db="EMBL/GenBank/DDBJ databases">
        <title>Jiella pelagia sp. nov., isolated from phosphonate enriched culture of Northwest Pacific surface seawater.</title>
        <authorList>
            <person name="Shin D.Y."/>
            <person name="Hwang C.Y."/>
        </authorList>
    </citation>
    <scope>NUCLEOTIDE SEQUENCE</scope>
    <source>
        <strain evidence="3">HL-NP1</strain>
    </source>
</reference>
<dbReference type="SUPFAM" id="SSF88874">
    <property type="entry name" value="Receptor-binding domain of short tail fibre protein gp12"/>
    <property type="match status" value="1"/>
</dbReference>
<feature type="domain" description="Phage tail collar" evidence="2">
    <location>
        <begin position="112"/>
        <end position="169"/>
    </location>
</feature>
<dbReference type="Pfam" id="PF07484">
    <property type="entry name" value="Collar"/>
    <property type="match status" value="1"/>
</dbReference>
<evidence type="ECO:0000313" key="4">
    <source>
        <dbReference type="Proteomes" id="UP001164020"/>
    </source>
</evidence>
<feature type="region of interest" description="Disordered" evidence="1">
    <location>
        <begin position="171"/>
        <end position="202"/>
    </location>
</feature>
<sequence length="262" mass="26955">MYKIDGPGATSDNRFTSGNSAEGILATEVTADFMNTLMDEIANVVVGASISLDKEDNGQLFEAIVQLIDDSATTFGDQPQRTFFAGPSTGSDAPPAFRQLTVEDLPIVLPAGMVAPFVGTSAPTGWLMCDGAAVNRATYSSLFAVMGTAHGSGDGSTTFNLPDYRGRFLRGVDGTAGRDPDKASRTAMSSGGATGNAVGSVQSDQIKSHTHTYDMAASAQGGNPSAIEGSVGSYTGKGAAIDATGGNETRPLNAYVNYIIKT</sequence>
<organism evidence="3 4">
    <name type="scientific">Jiella pelagia</name>
    <dbReference type="NCBI Taxonomy" id="2986949"/>
    <lineage>
        <taxon>Bacteria</taxon>
        <taxon>Pseudomonadati</taxon>
        <taxon>Pseudomonadota</taxon>
        <taxon>Alphaproteobacteria</taxon>
        <taxon>Hyphomicrobiales</taxon>
        <taxon>Aurantimonadaceae</taxon>
        <taxon>Jiella</taxon>
    </lineage>
</organism>
<dbReference type="Gene3D" id="3.90.1340.10">
    <property type="entry name" value="Phage tail collar domain"/>
    <property type="match status" value="1"/>
</dbReference>
<feature type="compositionally biased region" description="Polar residues" evidence="1">
    <location>
        <begin position="186"/>
        <end position="202"/>
    </location>
</feature>